<dbReference type="EMBL" id="UOGL01000063">
    <property type="protein sequence ID" value="VAX36553.1"/>
    <property type="molecule type" value="Genomic_DNA"/>
</dbReference>
<accession>A0A3B1DIF8</accession>
<protein>
    <submittedName>
        <fullName evidence="1">Uncharacterized protein</fullName>
    </submittedName>
</protein>
<gene>
    <name evidence="1" type="ORF">MNBD_PLANCTO02-967</name>
</gene>
<organism evidence="1">
    <name type="scientific">hydrothermal vent metagenome</name>
    <dbReference type="NCBI Taxonomy" id="652676"/>
    <lineage>
        <taxon>unclassified sequences</taxon>
        <taxon>metagenomes</taxon>
        <taxon>ecological metagenomes</taxon>
    </lineage>
</organism>
<feature type="non-terminal residue" evidence="1">
    <location>
        <position position="68"/>
    </location>
</feature>
<reference evidence="1" key="1">
    <citation type="submission" date="2018-06" db="EMBL/GenBank/DDBJ databases">
        <authorList>
            <person name="Zhirakovskaya E."/>
        </authorList>
    </citation>
    <scope>NUCLEOTIDE SEQUENCE</scope>
</reference>
<dbReference type="AlphaFoldDB" id="A0A3B1DIF8"/>
<sequence>MYRSSFATLLVALILCATLSIAAVSEFEKPVVSPEEVVPESVFDDVAAKEPSFQLEQIGLPPVPPHPQ</sequence>
<name>A0A3B1DIF8_9ZZZZ</name>
<evidence type="ECO:0000313" key="1">
    <source>
        <dbReference type="EMBL" id="VAX36553.1"/>
    </source>
</evidence>
<proteinExistence type="predicted"/>